<evidence type="ECO:0000256" key="1">
    <source>
        <dbReference type="SAM" id="Phobius"/>
    </source>
</evidence>
<proteinExistence type="predicted"/>
<reference evidence="2 3" key="1">
    <citation type="submission" date="2021-07" db="EMBL/GenBank/DDBJ databases">
        <title>Flavobacterium WSW3-B6 sp.nov, isolated from seaweed.</title>
        <authorList>
            <person name="Muhammad N."/>
            <person name="Ho H."/>
            <person name="Lee Y.-J."/>
            <person name="Nguyen T."/>
            <person name="Ho J."/>
            <person name="Kim S.-G."/>
        </authorList>
    </citation>
    <scope>NUCLEOTIDE SEQUENCE [LARGE SCALE GENOMIC DNA]</scope>
    <source>
        <strain evidence="2 3">WSW3-B6</strain>
    </source>
</reference>
<feature type="transmembrane region" description="Helical" evidence="1">
    <location>
        <begin position="32"/>
        <end position="49"/>
    </location>
</feature>
<keyword evidence="3" id="KW-1185">Reference proteome</keyword>
<name>A0ABX8VBB0_9FLAO</name>
<organism evidence="2 3">
    <name type="scientific">Flavobacterium litorale</name>
    <dbReference type="NCBI Taxonomy" id="2856519"/>
    <lineage>
        <taxon>Bacteria</taxon>
        <taxon>Pseudomonadati</taxon>
        <taxon>Bacteroidota</taxon>
        <taxon>Flavobacteriia</taxon>
        <taxon>Flavobacteriales</taxon>
        <taxon>Flavobacteriaceae</taxon>
        <taxon>Flavobacterium</taxon>
    </lineage>
</organism>
<dbReference type="RefSeq" id="WP_220640289.1">
    <property type="nucleotide sequence ID" value="NZ_CP080429.1"/>
</dbReference>
<sequence>MNKKTKAILYNLLGFAPIFLLLYFTIPQFTDLSGLWIPVTAFIVGTILAPKFQAINYQGQEKIFMKWLFMKGVREIK</sequence>
<keyword evidence="1" id="KW-0472">Membrane</keyword>
<feature type="transmembrane region" description="Helical" evidence="1">
    <location>
        <begin position="7"/>
        <end position="26"/>
    </location>
</feature>
<keyword evidence="1" id="KW-0812">Transmembrane</keyword>
<keyword evidence="1" id="KW-1133">Transmembrane helix</keyword>
<dbReference type="Proteomes" id="UP000825381">
    <property type="component" value="Chromosome"/>
</dbReference>
<evidence type="ECO:0000313" key="3">
    <source>
        <dbReference type="Proteomes" id="UP000825381"/>
    </source>
</evidence>
<dbReference type="EMBL" id="CP080429">
    <property type="protein sequence ID" value="QYJ67944.1"/>
    <property type="molecule type" value="Genomic_DNA"/>
</dbReference>
<gene>
    <name evidence="2" type="ORF">K1I41_10425</name>
</gene>
<evidence type="ECO:0000313" key="2">
    <source>
        <dbReference type="EMBL" id="QYJ67944.1"/>
    </source>
</evidence>
<protein>
    <submittedName>
        <fullName evidence="2">Uncharacterized protein</fullName>
    </submittedName>
</protein>
<accession>A0ABX8VBB0</accession>